<proteinExistence type="predicted"/>
<keyword evidence="1" id="KW-0732">Signal</keyword>
<dbReference type="EMBL" id="LZLC01000052">
    <property type="protein sequence ID" value="OBJ44824.1"/>
    <property type="molecule type" value="Genomic_DNA"/>
</dbReference>
<dbReference type="AlphaFoldDB" id="A0A1A3HAX4"/>
<dbReference type="Pfam" id="PF09203">
    <property type="entry name" value="MspA"/>
    <property type="match status" value="1"/>
</dbReference>
<dbReference type="Proteomes" id="UP000093898">
    <property type="component" value="Unassembled WGS sequence"/>
</dbReference>
<gene>
    <name evidence="2" type="ORF">A5630_15575</name>
</gene>
<dbReference type="SUPFAM" id="SSF56959">
    <property type="entry name" value="Leukocidin-like"/>
    <property type="match status" value="1"/>
</dbReference>
<comment type="caution">
    <text evidence="2">The sequence shown here is derived from an EMBL/GenBank/DDBJ whole genome shotgun (WGS) entry which is preliminary data.</text>
</comment>
<sequence length="201" mass="21281">MSTIIVIGTALLVDPAPAQAGLDSEKSATDRSGHRLTVQQWDNEFRPVAPMDRNRLTREWFYSGRVAFDVSGGSSDAFSGTLDFGYQVGIPWSVSTGVNFTYTTPNVLAWDVPPWELTRAPVTPNLFPGASISADIGSGPGVQEVVTLSVPVFGANGIVATANAHGTVSGVAGGVQVRAFSRLTWPDHASITTYGALWNVD</sequence>
<name>A0A1A3HAX4_MYCMU</name>
<dbReference type="Gene3D" id="2.10.300.10">
    <property type="entry name" value="Porin MspA ribbon domain"/>
    <property type="match status" value="1"/>
</dbReference>
<reference evidence="2 3" key="1">
    <citation type="submission" date="2016-06" db="EMBL/GenBank/DDBJ databases">
        <authorList>
            <person name="Kjaerup R.B."/>
            <person name="Dalgaard T.S."/>
            <person name="Juul-Madsen H.R."/>
        </authorList>
    </citation>
    <scope>NUCLEOTIDE SEQUENCE [LARGE SCALE GENOMIC DNA]</scope>
    <source>
        <strain evidence="2 3">1127319.6</strain>
    </source>
</reference>
<accession>A0A1A3HAX4</accession>
<dbReference type="InterPro" id="IPR015286">
    <property type="entry name" value="Porin_fam_mycobact-type"/>
</dbReference>
<dbReference type="RefSeq" id="WP_064979402.1">
    <property type="nucleotide sequence ID" value="NZ_LZLC01000052.1"/>
</dbReference>
<evidence type="ECO:0000313" key="2">
    <source>
        <dbReference type="EMBL" id="OBJ44824.1"/>
    </source>
</evidence>
<evidence type="ECO:0000256" key="1">
    <source>
        <dbReference type="ARBA" id="ARBA00022729"/>
    </source>
</evidence>
<evidence type="ECO:0000313" key="3">
    <source>
        <dbReference type="Proteomes" id="UP000093898"/>
    </source>
</evidence>
<organism evidence="2 3">
    <name type="scientific">Mycolicibacterium mucogenicum</name>
    <name type="common">Mycobacterium mucogenicum</name>
    <dbReference type="NCBI Taxonomy" id="56689"/>
    <lineage>
        <taxon>Bacteria</taxon>
        <taxon>Bacillati</taxon>
        <taxon>Actinomycetota</taxon>
        <taxon>Actinomycetes</taxon>
        <taxon>Mycobacteriales</taxon>
        <taxon>Mycobacteriaceae</taxon>
        <taxon>Mycolicibacterium</taxon>
    </lineage>
</organism>
<protein>
    <submittedName>
        <fullName evidence="2">Porin</fullName>
    </submittedName>
</protein>
<dbReference type="InterPro" id="IPR036435">
    <property type="entry name" value="Leukocidin/porin_MspA_sf"/>
</dbReference>
<dbReference type="Gene3D" id="2.60.40.1650">
    <property type="entry name" value="Porin MspA (Ig-like beta-sandwich domain)"/>
    <property type="match status" value="1"/>
</dbReference>